<dbReference type="PANTHER" id="PTHR15011:SF1">
    <property type="entry name" value="APOLIPOPROTEIN N"/>
    <property type="match status" value="1"/>
</dbReference>
<evidence type="ECO:0000313" key="2">
    <source>
        <dbReference type="Ensembl" id="ENSCHIP00000001293.1"/>
    </source>
</evidence>
<dbReference type="GO" id="GO:0008203">
    <property type="term" value="P:cholesterol metabolic process"/>
    <property type="evidence" value="ECO:0007669"/>
    <property type="project" value="TreeGrafter"/>
</dbReference>
<keyword evidence="1" id="KW-0732">Signal</keyword>
<dbReference type="EMBL" id="LWLT01000005">
    <property type="status" value="NOT_ANNOTATED_CDS"/>
    <property type="molecule type" value="Genomic_DNA"/>
</dbReference>
<dbReference type="Proteomes" id="UP000291000">
    <property type="component" value="Chromosome 5"/>
</dbReference>
<gene>
    <name evidence="2" type="primary">LOC102189464</name>
</gene>
<evidence type="ECO:0008006" key="4">
    <source>
        <dbReference type="Google" id="ProtNLM"/>
    </source>
</evidence>
<dbReference type="GeneTree" id="ENSGT00500000045104"/>
<reference evidence="2" key="2">
    <citation type="submission" date="2025-08" db="UniProtKB">
        <authorList>
            <consortium name="Ensembl"/>
        </authorList>
    </citation>
    <scope>IDENTIFICATION</scope>
</reference>
<organism evidence="2 3">
    <name type="scientific">Capra hircus</name>
    <name type="common">Goat</name>
    <dbReference type="NCBI Taxonomy" id="9925"/>
    <lineage>
        <taxon>Eukaryota</taxon>
        <taxon>Metazoa</taxon>
        <taxon>Chordata</taxon>
        <taxon>Craniata</taxon>
        <taxon>Vertebrata</taxon>
        <taxon>Euteleostomi</taxon>
        <taxon>Mammalia</taxon>
        <taxon>Eutheria</taxon>
        <taxon>Laurasiatheria</taxon>
        <taxon>Artiodactyla</taxon>
        <taxon>Ruminantia</taxon>
        <taxon>Pecora</taxon>
        <taxon>Bovidae</taxon>
        <taxon>Caprinae</taxon>
        <taxon>Capra</taxon>
    </lineage>
</organism>
<dbReference type="Ensembl" id="ENSCHIT00000003495.1">
    <property type="protein sequence ID" value="ENSCHIP00000001293.1"/>
    <property type="gene ID" value="ENSCHIG00000002500.1"/>
</dbReference>
<feature type="signal peptide" evidence="1">
    <location>
        <begin position="1"/>
        <end position="18"/>
    </location>
</feature>
<keyword evidence="3" id="KW-1185">Reference proteome</keyword>
<feature type="chain" id="PRO_5019017569" description="Apolipoprotein F" evidence="1">
    <location>
        <begin position="19"/>
        <end position="254"/>
    </location>
</feature>
<reference evidence="2" key="3">
    <citation type="submission" date="2025-09" db="UniProtKB">
        <authorList>
            <consortium name="Ensembl"/>
        </authorList>
    </citation>
    <scope>IDENTIFICATION</scope>
</reference>
<proteinExistence type="predicted"/>
<dbReference type="AlphaFoldDB" id="A0A452DNE9"/>
<dbReference type="Pfam" id="PF15148">
    <property type="entry name" value="Apolipo_F"/>
    <property type="match status" value="1"/>
</dbReference>
<dbReference type="PANTHER" id="PTHR15011">
    <property type="entry name" value="APOLIPOPROTEIN F"/>
    <property type="match status" value="1"/>
</dbReference>
<reference evidence="2 3" key="1">
    <citation type="submission" date="2016-04" db="EMBL/GenBank/DDBJ databases">
        <title>Polished mammalian reference genomes with single-molecule sequencing and chromosome conformation capture applied to the Capra hircus genome.</title>
        <authorList>
            <person name="Bickhart D.M."/>
            <person name="Koren S."/>
            <person name="Rosen B."/>
            <person name="Hastie A."/>
            <person name="Liachko I."/>
            <person name="Sullivan S.T."/>
            <person name="Burton J."/>
            <person name="Sayre B.L."/>
            <person name="Huson H.J."/>
            <person name="Lee J."/>
            <person name="Lam E."/>
            <person name="Kelley C.M."/>
            <person name="Hutchison J.L."/>
            <person name="Zhou Y."/>
            <person name="Sun J."/>
            <person name="Crisa A."/>
            <person name="Schwartz J.C."/>
            <person name="Hammond J.A."/>
            <person name="Schroeder S.G."/>
            <person name="Liu G.E."/>
            <person name="Dunham M."/>
            <person name="Shendure J."/>
            <person name="Sonstegard T.S."/>
            <person name="Phillippy A.M."/>
            <person name="Van Tassell C.P."/>
            <person name="Smith T.P."/>
        </authorList>
    </citation>
    <scope>NUCLEOTIDE SEQUENCE [LARGE SCALE GENOMIC DNA]</scope>
</reference>
<dbReference type="Bgee" id="ENSCHIG00000002500">
    <property type="expression patterns" value="Expressed in liver and 7 other cell types or tissues"/>
</dbReference>
<accession>A0A452DNE9</accession>
<dbReference type="GO" id="GO:0005615">
    <property type="term" value="C:extracellular space"/>
    <property type="evidence" value="ECO:0007669"/>
    <property type="project" value="TreeGrafter"/>
</dbReference>
<protein>
    <recommendedName>
        <fullName evidence="4">Apolipoprotein F</fullName>
    </recommendedName>
</protein>
<evidence type="ECO:0000313" key="3">
    <source>
        <dbReference type="Proteomes" id="UP000291000"/>
    </source>
</evidence>
<evidence type="ECO:0000256" key="1">
    <source>
        <dbReference type="SAM" id="SignalP"/>
    </source>
</evidence>
<sequence length="254" mass="28391">VMQAVLLLCCVLLSPVAAFPRNAQEGVLTFQPSISETGHPLNLLSNQLLLPDPKTCQHLLHVASSLAPLPEYLSSLALEVVLEEIGCTTEAHILQLQLVKIGGKDTTETLIRESKKHNEGEGIGQVKVILKDLGGSPGELRRVQRSVTLLEACRQENRWVLYETAKMMAEFAEKLPNTELVTEFKAAAIDVTQKCTDESWEHLQAVSNRLVNSPEMKDFTMPMQDQLYFIKRFATILMHILVEFIKTQVQNIFG</sequence>
<dbReference type="OMA" id="NRWVLYE"/>
<dbReference type="STRING" id="9925.ENSCHIP00000001293"/>
<name>A0A452DNE9_CAPHI</name>
<dbReference type="InterPro" id="IPR026114">
    <property type="entry name" value="APOF"/>
</dbReference>